<dbReference type="EMBL" id="BKAL01000002">
    <property type="protein sequence ID" value="GEP67810.1"/>
    <property type="molecule type" value="Genomic_DNA"/>
</dbReference>
<dbReference type="Gene3D" id="1.25.40.10">
    <property type="entry name" value="Tetratricopeptide repeat domain"/>
    <property type="match status" value="1"/>
</dbReference>
<dbReference type="InterPro" id="IPR011990">
    <property type="entry name" value="TPR-like_helical_dom_sf"/>
</dbReference>
<accession>A0A512P9E4</accession>
<dbReference type="SUPFAM" id="SSF48452">
    <property type="entry name" value="TPR-like"/>
    <property type="match status" value="1"/>
</dbReference>
<protein>
    <submittedName>
        <fullName evidence="1">Uncharacterized protein</fullName>
    </submittedName>
</protein>
<gene>
    <name evidence="1" type="ORF">CSO01_05250</name>
</gene>
<keyword evidence="2" id="KW-1185">Reference proteome</keyword>
<name>A0A512P9E4_9CELL</name>
<dbReference type="OrthoDB" id="4833114at2"/>
<sequence>MDLKSASVAELLRLSASTLEVPPRCPTDWDARAELVSTISYALEDRGLDGESIIRFGLAHLFGAPILGTVAVALLVESHAPLLDGVEEVLDVAQWRRSMGLEGRTHELSEALGHASYLLNGWIAFAPLGELLRMEPPDRDRLDTWASAVDESTRASTDTYRWAVRRLLEPGLDEWDTTSLKMEYRYSVMAQGPNLPSQLLESVAIDSDRLAHALARKALTDDDERQEASWTSVRSGVLKQAKMLLGQGRCSEAAALFEFLISRAPADAWLRNNFAFCLITTRPSDAYALLREAQRLGFEPTALLLYNRACCATSETQKREVIFEANRHWLESLESVPVPAYVWRRSGSAFEGAETSDVRQELAAVASELALELGELHRAEIWRARLASVNAG</sequence>
<dbReference type="AlphaFoldDB" id="A0A512P9E4"/>
<comment type="caution">
    <text evidence="1">The sequence shown here is derived from an EMBL/GenBank/DDBJ whole genome shotgun (WGS) entry which is preliminary data.</text>
</comment>
<evidence type="ECO:0000313" key="2">
    <source>
        <dbReference type="Proteomes" id="UP000321798"/>
    </source>
</evidence>
<organism evidence="1 2">
    <name type="scientific">Cellulomonas soli</name>
    <dbReference type="NCBI Taxonomy" id="931535"/>
    <lineage>
        <taxon>Bacteria</taxon>
        <taxon>Bacillati</taxon>
        <taxon>Actinomycetota</taxon>
        <taxon>Actinomycetes</taxon>
        <taxon>Micrococcales</taxon>
        <taxon>Cellulomonadaceae</taxon>
        <taxon>Cellulomonas</taxon>
    </lineage>
</organism>
<reference evidence="1 2" key="1">
    <citation type="submission" date="2019-07" db="EMBL/GenBank/DDBJ databases">
        <title>Whole genome shotgun sequence of Cellulomonas soli NBRC 109434.</title>
        <authorList>
            <person name="Hosoyama A."/>
            <person name="Uohara A."/>
            <person name="Ohji S."/>
            <person name="Ichikawa N."/>
        </authorList>
    </citation>
    <scope>NUCLEOTIDE SEQUENCE [LARGE SCALE GENOMIC DNA]</scope>
    <source>
        <strain evidence="1 2">NBRC 109434</strain>
    </source>
</reference>
<dbReference type="RefSeq" id="WP_146951588.1">
    <property type="nucleotide sequence ID" value="NZ_BAABBJ010000015.1"/>
</dbReference>
<proteinExistence type="predicted"/>
<evidence type="ECO:0000313" key="1">
    <source>
        <dbReference type="EMBL" id="GEP67810.1"/>
    </source>
</evidence>
<dbReference type="Proteomes" id="UP000321798">
    <property type="component" value="Unassembled WGS sequence"/>
</dbReference>